<dbReference type="EMBL" id="LFJN01000011">
    <property type="protein sequence ID" value="KPI40963.1"/>
    <property type="molecule type" value="Genomic_DNA"/>
</dbReference>
<dbReference type="Proteomes" id="UP000038010">
    <property type="component" value="Unassembled WGS sequence"/>
</dbReference>
<dbReference type="OrthoDB" id="410267at2759"/>
<dbReference type="InterPro" id="IPR011701">
    <property type="entry name" value="MFS"/>
</dbReference>
<dbReference type="RefSeq" id="XP_018000926.1">
    <property type="nucleotide sequence ID" value="XM_018139681.1"/>
</dbReference>
<feature type="compositionally biased region" description="Basic and acidic residues" evidence="5">
    <location>
        <begin position="519"/>
        <end position="531"/>
    </location>
</feature>
<dbReference type="AlphaFoldDB" id="A0A0N1HAF7"/>
<feature type="region of interest" description="Disordered" evidence="5">
    <location>
        <begin position="199"/>
        <end position="276"/>
    </location>
</feature>
<evidence type="ECO:0000256" key="5">
    <source>
        <dbReference type="SAM" id="MobiDB-lite"/>
    </source>
</evidence>
<organism evidence="6 7">
    <name type="scientific">Cyphellophora attinorum</name>
    <dbReference type="NCBI Taxonomy" id="1664694"/>
    <lineage>
        <taxon>Eukaryota</taxon>
        <taxon>Fungi</taxon>
        <taxon>Dikarya</taxon>
        <taxon>Ascomycota</taxon>
        <taxon>Pezizomycotina</taxon>
        <taxon>Eurotiomycetes</taxon>
        <taxon>Chaetothyriomycetidae</taxon>
        <taxon>Chaetothyriales</taxon>
        <taxon>Cyphellophoraceae</taxon>
        <taxon>Cyphellophora</taxon>
    </lineage>
</organism>
<evidence type="ECO:0000313" key="7">
    <source>
        <dbReference type="Proteomes" id="UP000038010"/>
    </source>
</evidence>
<feature type="compositionally biased region" description="Basic and acidic residues" evidence="5">
    <location>
        <begin position="247"/>
        <end position="267"/>
    </location>
</feature>
<keyword evidence="4" id="KW-0472">Membrane</keyword>
<dbReference type="GeneID" id="28731561"/>
<feature type="compositionally biased region" description="Polar residues" evidence="5">
    <location>
        <begin position="220"/>
        <end position="229"/>
    </location>
</feature>
<feature type="region of interest" description="Disordered" evidence="5">
    <location>
        <begin position="511"/>
        <end position="531"/>
    </location>
</feature>
<sequence>MASDPRRGRMISVIAATITSLACGTNYVYSAWAPQFAQQLRLSSTESNLIGTFGNLGMYASGIPLGMMVDAKTPRWGVVLGIIFFLAGYAPIAKAYEAGPGAYNIWILCLFSFFTGCGSCSAFTASIKVAALNYPDARGTATAFPLAAFGLSALFFAAVSLALPHDTYSFLILLATGTVALPIISLPFLNTHAETHEYSAIPGADNTRRGRRKSPADESSALNSPSRTTSPPPYNVDSPDSPFLHTDTSREREHDHATSLDLDRSQILDDTSSSPTQQLDIRGWQLVHLRRFWLIFSLLGLLTGIGLMTINNIGNVTLALFLSDPSPPSHAFITRTQSMHVSILSFFSFCGRLTSGIGSDFLLRVFGPRKGTRFWMLVCSSALFIAAQYISIKLTNPHLLILISSITGLGYGMLFGVYPSIVAHNFGVAGLSQNWGTMTLAPVVSGNVFNILYGRIYDSHSVVDKDSGDRECRLGRECYESAYMVTFVAAIAALGLSGYAVWRDWKGGSGVDEDEEIEGQSHEEGTRAHSA</sequence>
<evidence type="ECO:0000256" key="1">
    <source>
        <dbReference type="ARBA" id="ARBA00004141"/>
    </source>
</evidence>
<comment type="subcellular location">
    <subcellularLocation>
        <location evidence="1">Membrane</location>
        <topology evidence="1">Multi-pass membrane protein</topology>
    </subcellularLocation>
</comment>
<dbReference type="Pfam" id="PF07690">
    <property type="entry name" value="MFS_1"/>
    <property type="match status" value="1"/>
</dbReference>
<reference evidence="6 7" key="1">
    <citation type="submission" date="2015-06" db="EMBL/GenBank/DDBJ databases">
        <title>Draft genome of the ant-associated black yeast Phialophora attae CBS 131958.</title>
        <authorList>
            <person name="Moreno L.F."/>
            <person name="Stielow B.J."/>
            <person name="de Hoog S."/>
            <person name="Vicente V.A."/>
            <person name="Weiss V.A."/>
            <person name="de Vries M."/>
            <person name="Cruz L.M."/>
            <person name="Souza E.M."/>
        </authorList>
    </citation>
    <scope>NUCLEOTIDE SEQUENCE [LARGE SCALE GENOMIC DNA]</scope>
    <source>
        <strain evidence="6 7">CBS 131958</strain>
    </source>
</reference>
<gene>
    <name evidence="6" type="ORF">AB675_10881</name>
</gene>
<name>A0A0N1HAF7_9EURO</name>
<keyword evidence="7" id="KW-1185">Reference proteome</keyword>
<dbReference type="PROSITE" id="PS51257">
    <property type="entry name" value="PROKAR_LIPOPROTEIN"/>
    <property type="match status" value="1"/>
</dbReference>
<accession>A0A0N1HAF7</accession>
<proteinExistence type="predicted"/>
<evidence type="ECO:0000256" key="3">
    <source>
        <dbReference type="ARBA" id="ARBA00022989"/>
    </source>
</evidence>
<keyword evidence="3" id="KW-1133">Transmembrane helix</keyword>
<comment type="caution">
    <text evidence="6">The sequence shown here is derived from an EMBL/GenBank/DDBJ whole genome shotgun (WGS) entry which is preliminary data.</text>
</comment>
<keyword evidence="2" id="KW-0812">Transmembrane</keyword>
<dbReference type="GO" id="GO:0022857">
    <property type="term" value="F:transmembrane transporter activity"/>
    <property type="evidence" value="ECO:0007669"/>
    <property type="project" value="InterPro"/>
</dbReference>
<protein>
    <submittedName>
        <fullName evidence="6">Putative membrane protein</fullName>
    </submittedName>
</protein>
<dbReference type="SUPFAM" id="SSF103473">
    <property type="entry name" value="MFS general substrate transporter"/>
    <property type="match status" value="1"/>
</dbReference>
<evidence type="ECO:0000256" key="2">
    <source>
        <dbReference type="ARBA" id="ARBA00022692"/>
    </source>
</evidence>
<dbReference type="PANTHER" id="PTHR21576">
    <property type="entry name" value="UNCHARACTERIZED NODULIN-LIKE PROTEIN"/>
    <property type="match status" value="1"/>
</dbReference>
<evidence type="ECO:0000313" key="6">
    <source>
        <dbReference type="EMBL" id="KPI40963.1"/>
    </source>
</evidence>
<dbReference type="GO" id="GO:0000329">
    <property type="term" value="C:fungal-type vacuole membrane"/>
    <property type="evidence" value="ECO:0007669"/>
    <property type="project" value="TreeGrafter"/>
</dbReference>
<evidence type="ECO:0000256" key="4">
    <source>
        <dbReference type="ARBA" id="ARBA00023136"/>
    </source>
</evidence>
<dbReference type="Gene3D" id="1.20.1250.20">
    <property type="entry name" value="MFS general substrate transporter like domains"/>
    <property type="match status" value="1"/>
</dbReference>
<dbReference type="VEuPathDB" id="FungiDB:AB675_10881"/>
<dbReference type="STRING" id="1664694.A0A0N1HAF7"/>
<dbReference type="InterPro" id="IPR036259">
    <property type="entry name" value="MFS_trans_sf"/>
</dbReference>
<dbReference type="PANTHER" id="PTHR21576:SF158">
    <property type="entry name" value="RIBOSOMAL RNA-PROCESSING PROTEIN 12-LIKE CONSERVED DOMAIN-CONTAINING PROTEIN"/>
    <property type="match status" value="1"/>
</dbReference>